<dbReference type="Proteomes" id="UP000318050">
    <property type="component" value="Unassembled WGS sequence"/>
</dbReference>
<feature type="chain" id="PRO_5022171311" evidence="2">
    <location>
        <begin position="26"/>
        <end position="238"/>
    </location>
</feature>
<accession>A0A560HNW2</accession>
<gene>
    <name evidence="3" type="ORF">FBZ92_13032</name>
</gene>
<evidence type="ECO:0000313" key="3">
    <source>
        <dbReference type="EMBL" id="TWB48248.1"/>
    </source>
</evidence>
<feature type="coiled-coil region" evidence="1">
    <location>
        <begin position="39"/>
        <end position="73"/>
    </location>
</feature>
<reference evidence="3 4" key="1">
    <citation type="submission" date="2019-06" db="EMBL/GenBank/DDBJ databases">
        <title>Genomic Encyclopedia of Type Strains, Phase IV (KMG-V): Genome sequencing to study the core and pangenomes of soil and plant-associated prokaryotes.</title>
        <authorList>
            <person name="Whitman W."/>
        </authorList>
    </citation>
    <scope>NUCLEOTIDE SEQUENCE [LARGE SCALE GENOMIC DNA]</scope>
    <source>
        <strain evidence="3 4">BR 11140</strain>
    </source>
</reference>
<dbReference type="AlphaFoldDB" id="A0A560HNW2"/>
<protein>
    <submittedName>
        <fullName evidence="3">P-type conjugative transfer protein TrbJ</fullName>
    </submittedName>
</protein>
<organism evidence="3 4">
    <name type="scientific">Nitrospirillum amazonense</name>
    <dbReference type="NCBI Taxonomy" id="28077"/>
    <lineage>
        <taxon>Bacteria</taxon>
        <taxon>Pseudomonadati</taxon>
        <taxon>Pseudomonadota</taxon>
        <taxon>Alphaproteobacteria</taxon>
        <taxon>Rhodospirillales</taxon>
        <taxon>Azospirillaceae</taxon>
        <taxon>Nitrospirillum</taxon>
    </lineage>
</organism>
<dbReference type="EMBL" id="VITT01000030">
    <property type="protein sequence ID" value="TWB48248.1"/>
    <property type="molecule type" value="Genomic_DNA"/>
</dbReference>
<evidence type="ECO:0000256" key="1">
    <source>
        <dbReference type="SAM" id="Coils"/>
    </source>
</evidence>
<proteinExistence type="predicted"/>
<feature type="signal peptide" evidence="2">
    <location>
        <begin position="1"/>
        <end position="25"/>
    </location>
</feature>
<name>A0A560HNW2_9PROT</name>
<dbReference type="SUPFAM" id="SSF101082">
    <property type="entry name" value="Typo IV secretion system protein TraC"/>
    <property type="match status" value="1"/>
</dbReference>
<dbReference type="InterPro" id="IPR014147">
    <property type="entry name" value="T4SS_TrbJ"/>
</dbReference>
<evidence type="ECO:0000313" key="4">
    <source>
        <dbReference type="Proteomes" id="UP000318050"/>
    </source>
</evidence>
<keyword evidence="1" id="KW-0175">Coiled coil</keyword>
<dbReference type="NCBIfam" id="TIGR02780">
    <property type="entry name" value="TrbJ_Ti"/>
    <property type="match status" value="1"/>
</dbReference>
<evidence type="ECO:0000256" key="2">
    <source>
        <dbReference type="SAM" id="SignalP"/>
    </source>
</evidence>
<dbReference type="OrthoDB" id="9807335at2"/>
<keyword evidence="2" id="KW-0732">Signal</keyword>
<dbReference type="NCBIfam" id="NF010448">
    <property type="entry name" value="PRK13874.1"/>
    <property type="match status" value="1"/>
</dbReference>
<comment type="caution">
    <text evidence="3">The sequence shown here is derived from an EMBL/GenBank/DDBJ whole genome shotgun (WGS) entry which is preliminary data.</text>
</comment>
<sequence length="238" mass="25892">MKPAALAAALAATVVGLMTTLPAKAQWTVFDPSNYTQNVLQAARALQQINNQIQSLQNQATMLTNMARSLQRLDYSSLSQLAGALAGIDSLMTQADGLSFNLSRLEAQWSTQYPATYAAGISSSDLAQQARQRWQDSMDAYHQTMRVQSQVVTNVSDDRSLIDDLVTQSQGAVGSLQVSQAANQLLALSAKQQMQVQELMVAQYRAEAEEQARKAQSEEAARVTTQRFLGSGTAYTPR</sequence>